<dbReference type="KEGG" id="haz:A9404_04390"/>
<dbReference type="PANTHER" id="PTHR43877">
    <property type="entry name" value="AMINOALKYLPHOSPHONATE N-ACETYLTRANSFERASE-RELATED-RELATED"/>
    <property type="match status" value="1"/>
</dbReference>
<accession>A0A191ZFT1</accession>
<dbReference type="OrthoDB" id="9795206at2"/>
<keyword evidence="1" id="KW-0808">Transferase</keyword>
<dbReference type="InterPro" id="IPR000182">
    <property type="entry name" value="GNAT_dom"/>
</dbReference>
<proteinExistence type="predicted"/>
<evidence type="ECO:0000313" key="4">
    <source>
        <dbReference type="EMBL" id="ANJ66715.1"/>
    </source>
</evidence>
<evidence type="ECO:0000313" key="5">
    <source>
        <dbReference type="Proteomes" id="UP000078596"/>
    </source>
</evidence>
<dbReference type="GO" id="GO:0016747">
    <property type="term" value="F:acyltransferase activity, transferring groups other than amino-acyl groups"/>
    <property type="evidence" value="ECO:0007669"/>
    <property type="project" value="InterPro"/>
</dbReference>
<dbReference type="InterPro" id="IPR050832">
    <property type="entry name" value="Bact_Acetyltransf"/>
</dbReference>
<evidence type="ECO:0000259" key="3">
    <source>
        <dbReference type="PROSITE" id="PS51186"/>
    </source>
</evidence>
<sequence>MEVFVRKAELGDAASIARVHVAAWQAAYVEFMGNDFLNSLSVEQKKEQWVNALQQPGPGKYLVAEVENKVQGFAVFGPARDSDLDKTASELVALNVHPEFWRQKLGASLMKRVIQCVSQECYESVHLWVIKGNSPAIELYERSGFEYSGTSKTDSQHSGKALHELRYSKSLVG</sequence>
<name>A0A191ZFT1_9GAMM</name>
<dbReference type="AlphaFoldDB" id="A0A191ZFT1"/>
<reference evidence="4 5" key="1">
    <citation type="submission" date="2016-06" db="EMBL/GenBank/DDBJ databases">
        <title>Insight into the functional genes involving in sulfur oxidation in Pearl River water.</title>
        <authorList>
            <person name="Luo J."/>
            <person name="Tan X."/>
            <person name="Lin W."/>
        </authorList>
    </citation>
    <scope>NUCLEOTIDE SEQUENCE [LARGE SCALE GENOMIC DNA]</scope>
    <source>
        <strain evidence="4 5">LS2</strain>
    </source>
</reference>
<keyword evidence="5" id="KW-1185">Reference proteome</keyword>
<dbReference type="EMBL" id="CP016027">
    <property type="protein sequence ID" value="ANJ66715.1"/>
    <property type="molecule type" value="Genomic_DNA"/>
</dbReference>
<evidence type="ECO:0000256" key="1">
    <source>
        <dbReference type="ARBA" id="ARBA00022679"/>
    </source>
</evidence>
<dbReference type="RefSeq" id="WP_066099037.1">
    <property type="nucleotide sequence ID" value="NZ_CP016027.1"/>
</dbReference>
<dbReference type="Pfam" id="PF00583">
    <property type="entry name" value="Acetyltransf_1"/>
    <property type="match status" value="1"/>
</dbReference>
<organism evidence="4 5">
    <name type="scientific">Halothiobacillus diazotrophicus</name>
    <dbReference type="NCBI Taxonomy" id="1860122"/>
    <lineage>
        <taxon>Bacteria</taxon>
        <taxon>Pseudomonadati</taxon>
        <taxon>Pseudomonadota</taxon>
        <taxon>Gammaproteobacteria</taxon>
        <taxon>Chromatiales</taxon>
        <taxon>Halothiobacillaceae</taxon>
        <taxon>Halothiobacillus</taxon>
    </lineage>
</organism>
<dbReference type="Proteomes" id="UP000078596">
    <property type="component" value="Chromosome"/>
</dbReference>
<dbReference type="Gene3D" id="3.40.630.30">
    <property type="match status" value="1"/>
</dbReference>
<dbReference type="PANTHER" id="PTHR43877:SF1">
    <property type="entry name" value="ACETYLTRANSFERASE"/>
    <property type="match status" value="1"/>
</dbReference>
<dbReference type="CDD" id="cd04301">
    <property type="entry name" value="NAT_SF"/>
    <property type="match status" value="1"/>
</dbReference>
<protein>
    <recommendedName>
        <fullName evidence="3">N-acetyltransferase domain-containing protein</fullName>
    </recommendedName>
</protein>
<dbReference type="InterPro" id="IPR016181">
    <property type="entry name" value="Acyl_CoA_acyltransferase"/>
</dbReference>
<dbReference type="SUPFAM" id="SSF55729">
    <property type="entry name" value="Acyl-CoA N-acyltransferases (Nat)"/>
    <property type="match status" value="1"/>
</dbReference>
<feature type="domain" description="N-acetyltransferase" evidence="3">
    <location>
        <begin position="3"/>
        <end position="172"/>
    </location>
</feature>
<dbReference type="PROSITE" id="PS51186">
    <property type="entry name" value="GNAT"/>
    <property type="match status" value="1"/>
</dbReference>
<gene>
    <name evidence="4" type="ORF">A9404_04390</name>
</gene>
<evidence type="ECO:0000256" key="2">
    <source>
        <dbReference type="ARBA" id="ARBA00023315"/>
    </source>
</evidence>
<dbReference type="STRING" id="1860122.A9404_04390"/>
<keyword evidence="2" id="KW-0012">Acyltransferase</keyword>